<feature type="compositionally biased region" description="Gly residues" evidence="1">
    <location>
        <begin position="156"/>
        <end position="168"/>
    </location>
</feature>
<name>A0A6J7IWV0_9ZZZZ</name>
<organism evidence="2">
    <name type="scientific">freshwater metagenome</name>
    <dbReference type="NCBI Taxonomy" id="449393"/>
    <lineage>
        <taxon>unclassified sequences</taxon>
        <taxon>metagenomes</taxon>
        <taxon>ecological metagenomes</taxon>
    </lineage>
</organism>
<dbReference type="AlphaFoldDB" id="A0A6J7IWV0"/>
<feature type="region of interest" description="Disordered" evidence="1">
    <location>
        <begin position="144"/>
        <end position="172"/>
    </location>
</feature>
<sequence>MPEKDDAELFRIIQVEVPGEVDLSDGRWTVRGHANRARAVVVVETTERPRRRFRRVRGVPDDEAVQLAMRLTVVDADPLEARDPERWLARADGAAAVAEALELLRQLLHLAAVAAADPDARIVRPRDLTRATIAYGTGPEGAYGRWTSGRPVPVGAAGGTRGRRGSAGTGSDERLAELLSGRDAVLAAEVLTLRARQDLAAGRVREAALGLRMALEAAIAELEPWRAAPHLDEAIAGLRLARPEVADAAAAAVRGGLDDAQDAVVRAVLQAVATALARRAGGRRVGERLGPTSSA</sequence>
<dbReference type="EMBL" id="CAFBMK010000194">
    <property type="protein sequence ID" value="CAB4935230.1"/>
    <property type="molecule type" value="Genomic_DNA"/>
</dbReference>
<accession>A0A6J7IWV0</accession>
<proteinExistence type="predicted"/>
<gene>
    <name evidence="2" type="ORF">UFOPK3564_02608</name>
</gene>
<reference evidence="2" key="1">
    <citation type="submission" date="2020-05" db="EMBL/GenBank/DDBJ databases">
        <authorList>
            <person name="Chiriac C."/>
            <person name="Salcher M."/>
            <person name="Ghai R."/>
            <person name="Kavagutti S V."/>
        </authorList>
    </citation>
    <scope>NUCLEOTIDE SEQUENCE</scope>
</reference>
<protein>
    <submittedName>
        <fullName evidence="2">Unannotated protein</fullName>
    </submittedName>
</protein>
<evidence type="ECO:0000313" key="2">
    <source>
        <dbReference type="EMBL" id="CAB4935230.1"/>
    </source>
</evidence>
<evidence type="ECO:0000256" key="1">
    <source>
        <dbReference type="SAM" id="MobiDB-lite"/>
    </source>
</evidence>